<feature type="region of interest" description="Disordered" evidence="1">
    <location>
        <begin position="1"/>
        <end position="41"/>
    </location>
</feature>
<dbReference type="Pfam" id="PF20174">
    <property type="entry name" value="DUF6540"/>
    <property type="match status" value="1"/>
</dbReference>
<feature type="compositionally biased region" description="Polar residues" evidence="1">
    <location>
        <begin position="1"/>
        <end position="12"/>
    </location>
</feature>
<reference evidence="3" key="1">
    <citation type="journal article" date="2008" name="PLoS Genet.">
        <title>Genomic islands in the pathogenic filamentous fungus Aspergillus fumigatus.</title>
        <authorList>
            <person name="Fedorova N.D."/>
            <person name="Khaldi N."/>
            <person name="Joardar V.S."/>
            <person name="Maiti R."/>
            <person name="Amedeo P."/>
            <person name="Anderson M.J."/>
            <person name="Crabtree J."/>
            <person name="Silva J.C."/>
            <person name="Badger J.H."/>
            <person name="Albarraq A."/>
            <person name="Angiuoli S."/>
            <person name="Bussey H."/>
            <person name="Bowyer P."/>
            <person name="Cotty P.J."/>
            <person name="Dyer P.S."/>
            <person name="Egan A."/>
            <person name="Galens K."/>
            <person name="Fraser-Liggett C.M."/>
            <person name="Haas B.J."/>
            <person name="Inman J.M."/>
            <person name="Kent R."/>
            <person name="Lemieux S."/>
            <person name="Malavazi I."/>
            <person name="Orvis J."/>
            <person name="Roemer T."/>
            <person name="Ronning C.M."/>
            <person name="Sundaram J.P."/>
            <person name="Sutton G."/>
            <person name="Turner G."/>
            <person name="Venter J.C."/>
            <person name="White O.R."/>
            <person name="Whitty B.R."/>
            <person name="Youngman P."/>
            <person name="Wolfe K.H."/>
            <person name="Goldman G.H."/>
            <person name="Wortman J.R."/>
            <person name="Jiang B."/>
            <person name="Denning D.W."/>
            <person name="Nierman W.C."/>
        </authorList>
    </citation>
    <scope>NUCLEOTIDE SEQUENCE [LARGE SCALE GENOMIC DNA]</scope>
    <source>
        <strain evidence="3">ATCC 1020 / DSM 3700 / CBS 544.65 / FGSC A1164 / JCM 1740 / NRRL 181 / WB 181</strain>
    </source>
</reference>
<accession>A1D1D7</accession>
<dbReference type="OrthoDB" id="2999773at2759"/>
<protein>
    <submittedName>
        <fullName evidence="2">Uncharacterized protein</fullName>
    </submittedName>
</protein>
<name>A1D1D7_NEOFI</name>
<dbReference type="EMBL" id="DS027688">
    <property type="protein sequence ID" value="EAW22230.1"/>
    <property type="molecule type" value="Genomic_DNA"/>
</dbReference>
<evidence type="ECO:0000313" key="3">
    <source>
        <dbReference type="Proteomes" id="UP000006702"/>
    </source>
</evidence>
<evidence type="ECO:0000313" key="2">
    <source>
        <dbReference type="EMBL" id="EAW22230.1"/>
    </source>
</evidence>
<sequence length="223" mass="24614">MHSITSRNNNADTLPPPPSPPPPPSLSAGVVPAPAPVPQFEPPAVAEQGPPGAFLVELLVYNGHPFKDHWAYWVRSHTDKDLGVKIHATGDVRNGFEFEIKRSSNFRTNEIPPTKRIPLQWVDGHCFDEKVMFNNGEHKIDNVPVCQFEASAHKIKAPGKSLNTTSDANTAANLETQSSSAGNVSKKVTQRNCQTWIVESAEQLVKDNIFRREIADYLCAIEQ</sequence>
<dbReference type="KEGG" id="nfi:NFIA_009090"/>
<organism evidence="2 3">
    <name type="scientific">Neosartorya fischeri (strain ATCC 1020 / DSM 3700 / CBS 544.65 / FGSC A1164 / JCM 1740 / NRRL 181 / WB 181)</name>
    <name type="common">Aspergillus fischerianus</name>
    <dbReference type="NCBI Taxonomy" id="331117"/>
    <lineage>
        <taxon>Eukaryota</taxon>
        <taxon>Fungi</taxon>
        <taxon>Dikarya</taxon>
        <taxon>Ascomycota</taxon>
        <taxon>Pezizomycotina</taxon>
        <taxon>Eurotiomycetes</taxon>
        <taxon>Eurotiomycetidae</taxon>
        <taxon>Eurotiales</taxon>
        <taxon>Aspergillaceae</taxon>
        <taxon>Aspergillus</taxon>
        <taxon>Aspergillus subgen. Fumigati</taxon>
    </lineage>
</organism>
<proteinExistence type="predicted"/>
<dbReference type="InterPro" id="IPR046670">
    <property type="entry name" value="DUF6540"/>
</dbReference>
<dbReference type="VEuPathDB" id="FungiDB:NFIA_009090"/>
<dbReference type="GeneID" id="4591581"/>
<feature type="compositionally biased region" description="Pro residues" evidence="1">
    <location>
        <begin position="14"/>
        <end position="25"/>
    </location>
</feature>
<dbReference type="Proteomes" id="UP000006702">
    <property type="component" value="Unassembled WGS sequence"/>
</dbReference>
<gene>
    <name evidence="2" type="ORF">NFIA_009090</name>
</gene>
<dbReference type="HOGENOM" id="CLU_099931_1_0_1"/>
<dbReference type="OMA" id="QRDCQTW"/>
<dbReference type="eggNOG" id="ENOG502SEUF">
    <property type="taxonomic scope" value="Eukaryota"/>
</dbReference>
<evidence type="ECO:0000256" key="1">
    <source>
        <dbReference type="SAM" id="MobiDB-lite"/>
    </source>
</evidence>
<dbReference type="AlphaFoldDB" id="A1D1D7"/>
<keyword evidence="3" id="KW-1185">Reference proteome</keyword>
<dbReference type="RefSeq" id="XP_001264127.1">
    <property type="nucleotide sequence ID" value="XM_001264126.1"/>
</dbReference>